<comment type="pathway">
    <text evidence="1">Porphyrin-containing compound metabolism; siroheme biosynthesis; sirohydrochlorin from precorrin-2: step 1/1.</text>
</comment>
<evidence type="ECO:0000256" key="5">
    <source>
        <dbReference type="ARBA" id="ARBA00023244"/>
    </source>
</evidence>
<dbReference type="RefSeq" id="WP_123192223.1">
    <property type="nucleotide sequence ID" value="NZ_QICD01000011.1"/>
</dbReference>
<dbReference type="InterPro" id="IPR042518">
    <property type="entry name" value="SirC_C"/>
</dbReference>
<evidence type="ECO:0000259" key="7">
    <source>
        <dbReference type="Pfam" id="PF14824"/>
    </source>
</evidence>
<keyword evidence="3" id="KW-0560">Oxidoreductase</keyword>
<dbReference type="AlphaFoldDB" id="A0A3N0BAP7"/>
<gene>
    <name evidence="8" type="ORF">DMP08_07065</name>
</gene>
<reference evidence="9" key="1">
    <citation type="submission" date="2018-05" db="EMBL/GenBank/DDBJ databases">
        <title>Genome Sequencing of selected type strains of the family Eggerthellaceae.</title>
        <authorList>
            <person name="Danylec N."/>
            <person name="Stoll D.A."/>
            <person name="Doetsch A."/>
            <person name="Huch M."/>
        </authorList>
    </citation>
    <scope>NUCLEOTIDE SEQUENCE [LARGE SCALE GENOMIC DNA]</scope>
    <source>
        <strain evidence="9">DSM 16106</strain>
    </source>
</reference>
<evidence type="ECO:0000256" key="1">
    <source>
        <dbReference type="ARBA" id="ARBA00005010"/>
    </source>
</evidence>
<dbReference type="PANTHER" id="PTHR35330:SF1">
    <property type="entry name" value="SIROHEME BIOSYNTHESIS PROTEIN MET8"/>
    <property type="match status" value="1"/>
</dbReference>
<dbReference type="EC" id="1.3.1.76" evidence="2"/>
<keyword evidence="5" id="KW-0627">Porphyrin biosynthesis</keyword>
<evidence type="ECO:0000313" key="8">
    <source>
        <dbReference type="EMBL" id="RNL43977.1"/>
    </source>
</evidence>
<dbReference type="GO" id="GO:0043115">
    <property type="term" value="F:precorrin-2 dehydrogenase activity"/>
    <property type="evidence" value="ECO:0007669"/>
    <property type="project" value="UniProtKB-EC"/>
</dbReference>
<comment type="caution">
    <text evidence="8">The sequence shown here is derived from an EMBL/GenBank/DDBJ whole genome shotgun (WGS) entry which is preliminary data.</text>
</comment>
<accession>A0A3N0BAP7</accession>
<dbReference type="EMBL" id="QICD01000011">
    <property type="protein sequence ID" value="RNL43977.1"/>
    <property type="molecule type" value="Genomic_DNA"/>
</dbReference>
<dbReference type="Proteomes" id="UP000278632">
    <property type="component" value="Unassembled WGS sequence"/>
</dbReference>
<dbReference type="InterPro" id="IPR006367">
    <property type="entry name" value="Sirohaem_synthase_N"/>
</dbReference>
<keyword evidence="9" id="KW-1185">Reference proteome</keyword>
<evidence type="ECO:0000256" key="6">
    <source>
        <dbReference type="ARBA" id="ARBA00047561"/>
    </source>
</evidence>
<dbReference type="SUPFAM" id="SSF75615">
    <property type="entry name" value="Siroheme synthase middle domains-like"/>
    <property type="match status" value="1"/>
</dbReference>
<comment type="catalytic activity">
    <reaction evidence="6">
        <text>precorrin-2 + NAD(+) = sirohydrochlorin + NADH + 2 H(+)</text>
        <dbReference type="Rhea" id="RHEA:15613"/>
        <dbReference type="ChEBI" id="CHEBI:15378"/>
        <dbReference type="ChEBI" id="CHEBI:57540"/>
        <dbReference type="ChEBI" id="CHEBI:57945"/>
        <dbReference type="ChEBI" id="CHEBI:58351"/>
        <dbReference type="ChEBI" id="CHEBI:58827"/>
        <dbReference type="EC" id="1.3.1.76"/>
    </reaction>
</comment>
<organism evidence="8 9">
    <name type="scientific">Paraeggerthella hongkongensis</name>
    <dbReference type="NCBI Taxonomy" id="230658"/>
    <lineage>
        <taxon>Bacteria</taxon>
        <taxon>Bacillati</taxon>
        <taxon>Actinomycetota</taxon>
        <taxon>Coriobacteriia</taxon>
        <taxon>Eggerthellales</taxon>
        <taxon>Eggerthellaceae</taxon>
        <taxon>Paraeggerthella</taxon>
    </lineage>
</organism>
<evidence type="ECO:0000256" key="2">
    <source>
        <dbReference type="ARBA" id="ARBA00012400"/>
    </source>
</evidence>
<dbReference type="PANTHER" id="PTHR35330">
    <property type="entry name" value="SIROHEME BIOSYNTHESIS PROTEIN MET8"/>
    <property type="match status" value="1"/>
</dbReference>
<evidence type="ECO:0000256" key="3">
    <source>
        <dbReference type="ARBA" id="ARBA00023002"/>
    </source>
</evidence>
<proteinExistence type="predicted"/>
<dbReference type="InterPro" id="IPR028281">
    <property type="entry name" value="Sirohaem_synthase_central"/>
</dbReference>
<dbReference type="GO" id="GO:0004325">
    <property type="term" value="F:ferrochelatase activity"/>
    <property type="evidence" value="ECO:0007669"/>
    <property type="project" value="InterPro"/>
</dbReference>
<dbReference type="SUPFAM" id="SSF51735">
    <property type="entry name" value="NAD(P)-binding Rossmann-fold domains"/>
    <property type="match status" value="1"/>
</dbReference>
<dbReference type="Gene3D" id="1.10.8.610">
    <property type="entry name" value="SirC, precorrin-2 dehydrogenase, C-terminal helical domain-like"/>
    <property type="match status" value="1"/>
</dbReference>
<dbReference type="Gene3D" id="3.40.50.720">
    <property type="entry name" value="NAD(P)-binding Rossmann-like Domain"/>
    <property type="match status" value="1"/>
</dbReference>
<evidence type="ECO:0000256" key="4">
    <source>
        <dbReference type="ARBA" id="ARBA00023027"/>
    </source>
</evidence>
<dbReference type="GO" id="GO:0019354">
    <property type="term" value="P:siroheme biosynthetic process"/>
    <property type="evidence" value="ECO:0007669"/>
    <property type="project" value="UniProtKB-UniPathway"/>
</dbReference>
<dbReference type="InterPro" id="IPR028161">
    <property type="entry name" value="Met8-like"/>
</dbReference>
<dbReference type="NCBIfam" id="TIGR01470">
    <property type="entry name" value="cysG_Nterm"/>
    <property type="match status" value="1"/>
</dbReference>
<dbReference type="InterPro" id="IPR036291">
    <property type="entry name" value="NAD(P)-bd_dom_sf"/>
</dbReference>
<dbReference type="Pfam" id="PF14824">
    <property type="entry name" value="Sirohm_synth_M"/>
    <property type="match status" value="1"/>
</dbReference>
<sequence>MDNSVAVCAPEKPRTCTPYYPVFLDVRGRFTVVVGGGSVAERKVDGLLKAGARVRVVSPDVTAGLEVRVNEGSVTLERRLYGEGDLKGAFLVYAATDDAAINEAVYAEAEARGVLANVADDPQHCNFIVPSVARRGSLQFAVSTGGAAPVLAKRLRCELEERYSDDWAVYTDLLSEVRMLVRDRISGGETERAAVLEAACDLGLLGRLRAGEVLDAESVYIEALDAVDESGFKAGESR</sequence>
<evidence type="ECO:0000313" key="9">
    <source>
        <dbReference type="Proteomes" id="UP000278632"/>
    </source>
</evidence>
<feature type="domain" description="Siroheme synthase central" evidence="7">
    <location>
        <begin position="135"/>
        <end position="161"/>
    </location>
</feature>
<name>A0A3N0BAP7_9ACTN</name>
<dbReference type="UniPathway" id="UPA00262">
    <property type="reaction ID" value="UER00222"/>
</dbReference>
<dbReference type="Pfam" id="PF13241">
    <property type="entry name" value="NAD_binding_7"/>
    <property type="match status" value="1"/>
</dbReference>
<dbReference type="OrthoDB" id="9815856at2"/>
<protein>
    <recommendedName>
        <fullName evidence="2">precorrin-2 dehydrogenase</fullName>
        <ecNumber evidence="2">1.3.1.76</ecNumber>
    </recommendedName>
</protein>
<keyword evidence="4" id="KW-0520">NAD</keyword>